<organism evidence="2 3">
    <name type="scientific">Mytilus galloprovincialis</name>
    <name type="common">Mediterranean mussel</name>
    <dbReference type="NCBI Taxonomy" id="29158"/>
    <lineage>
        <taxon>Eukaryota</taxon>
        <taxon>Metazoa</taxon>
        <taxon>Spiralia</taxon>
        <taxon>Lophotrochozoa</taxon>
        <taxon>Mollusca</taxon>
        <taxon>Bivalvia</taxon>
        <taxon>Autobranchia</taxon>
        <taxon>Pteriomorphia</taxon>
        <taxon>Mytilida</taxon>
        <taxon>Mytiloidea</taxon>
        <taxon>Mytilidae</taxon>
        <taxon>Mytilinae</taxon>
        <taxon>Mytilus</taxon>
    </lineage>
</organism>
<evidence type="ECO:0000256" key="1">
    <source>
        <dbReference type="SAM" id="Coils"/>
    </source>
</evidence>
<protein>
    <submittedName>
        <fullName evidence="2">Uncharacterized protein</fullName>
    </submittedName>
</protein>
<evidence type="ECO:0000313" key="2">
    <source>
        <dbReference type="EMBL" id="VDI35328.1"/>
    </source>
</evidence>
<keyword evidence="1" id="KW-0175">Coiled coil</keyword>
<evidence type="ECO:0000313" key="3">
    <source>
        <dbReference type="Proteomes" id="UP000596742"/>
    </source>
</evidence>
<dbReference type="OrthoDB" id="6126810at2759"/>
<reference evidence="2" key="1">
    <citation type="submission" date="2018-11" db="EMBL/GenBank/DDBJ databases">
        <authorList>
            <person name="Alioto T."/>
            <person name="Alioto T."/>
        </authorList>
    </citation>
    <scope>NUCLEOTIDE SEQUENCE</scope>
</reference>
<comment type="caution">
    <text evidence="2">The sequence shown here is derived from an EMBL/GenBank/DDBJ whole genome shotgun (WGS) entry which is preliminary data.</text>
</comment>
<name>A0A8B6ELP3_MYTGA</name>
<sequence length="242" mass="28211">MSGTSKGKQNLVQKLSTQTKDGLKIENQRLCKILNDLKKKYKLTYEVIQLLDQEYEQSKDSMVLRYPQLKDMIRRATTDQVLQQAEMPKIPKHKGVKDLFHSTEGTTQVQQPVQSRSSSFLQTYLFHSTEGTTQVQQPVQSRSSSFLQTCKQFAGKSDDSSYEMKTVTRNLSDMHKKEIEDDNKNKEHMISVYENKFLRAHNRLTKLKQEFIASKEDLLPVRYNKLKEMIKTVTKDEKLKPE</sequence>
<accession>A0A8B6ELP3</accession>
<proteinExistence type="predicted"/>
<keyword evidence="3" id="KW-1185">Reference proteome</keyword>
<dbReference type="Proteomes" id="UP000596742">
    <property type="component" value="Unassembled WGS sequence"/>
</dbReference>
<gene>
    <name evidence="2" type="ORF">MGAL_10B024253</name>
</gene>
<dbReference type="EMBL" id="UYJE01005229">
    <property type="protein sequence ID" value="VDI35328.1"/>
    <property type="molecule type" value="Genomic_DNA"/>
</dbReference>
<feature type="coiled-coil region" evidence="1">
    <location>
        <begin position="176"/>
        <end position="210"/>
    </location>
</feature>
<dbReference type="AlphaFoldDB" id="A0A8B6ELP3"/>